<evidence type="ECO:0000256" key="1">
    <source>
        <dbReference type="SAM" id="MobiDB-lite"/>
    </source>
</evidence>
<dbReference type="AlphaFoldDB" id="A0A9I9EJI5"/>
<protein>
    <submittedName>
        <fullName evidence="2">Uncharacterized protein</fullName>
    </submittedName>
</protein>
<feature type="region of interest" description="Disordered" evidence="1">
    <location>
        <begin position="1"/>
        <end position="107"/>
    </location>
</feature>
<organism evidence="2">
    <name type="scientific">Cucumis melo</name>
    <name type="common">Muskmelon</name>
    <dbReference type="NCBI Taxonomy" id="3656"/>
    <lineage>
        <taxon>Eukaryota</taxon>
        <taxon>Viridiplantae</taxon>
        <taxon>Streptophyta</taxon>
        <taxon>Embryophyta</taxon>
        <taxon>Tracheophyta</taxon>
        <taxon>Spermatophyta</taxon>
        <taxon>Magnoliopsida</taxon>
        <taxon>eudicotyledons</taxon>
        <taxon>Gunneridae</taxon>
        <taxon>Pentapetalae</taxon>
        <taxon>rosids</taxon>
        <taxon>fabids</taxon>
        <taxon>Cucurbitales</taxon>
        <taxon>Cucurbitaceae</taxon>
        <taxon>Benincaseae</taxon>
        <taxon>Cucumis</taxon>
    </lineage>
</organism>
<dbReference type="EnsemblPlants" id="MELO3C034307.2.1">
    <property type="protein sequence ID" value="MELO3C034307.2.1"/>
    <property type="gene ID" value="MELO3C034307.2"/>
</dbReference>
<name>A0A9I9EJI5_CUCME</name>
<evidence type="ECO:0000313" key="2">
    <source>
        <dbReference type="EnsemblPlants" id="MELO3C034307.2.1"/>
    </source>
</evidence>
<proteinExistence type="predicted"/>
<accession>A0A9I9EJI5</accession>
<feature type="region of interest" description="Disordered" evidence="1">
    <location>
        <begin position="126"/>
        <end position="146"/>
    </location>
</feature>
<reference evidence="2" key="1">
    <citation type="submission" date="2023-03" db="UniProtKB">
        <authorList>
            <consortium name="EnsemblPlants"/>
        </authorList>
    </citation>
    <scope>IDENTIFICATION</scope>
</reference>
<dbReference type="Gramene" id="MELO3C034307.2.1">
    <property type="protein sequence ID" value="MELO3C034307.2.1"/>
    <property type="gene ID" value="MELO3C034307.2"/>
</dbReference>
<sequence>MGHWDEQLMHHHHHLHQREKNNPSKLPPPPSASHRRRPPPDTVVGRSLQTSSNRSAEPCRHSSRMSRSVSHRSPVDSLRPDSIRVAPQPTRKSCRHSSRASRSTLRRFTPIRSASLCSRLASRIAPPQSALRARSDPPTTSAHVRSAPKVKPVPFFLSRHLPSSRAASPLLPQAEPIPAFPVKPPSPFEPPSFYRSFSHLSLGLAAWKAHFFLLLGLVEQISRVVPAWVSFGITTYLGLRSPTGCQSSMDIDMIRVIRRDPRSPIVLVFPLGSLQTRCRLLPTTLVLVTLRHGQLPHRLYQFSRKFHRDETPSSGWSRELRLGRAYALLALLHLFSSINKSTVRNSESADKLALSKNIAEVMVVEQVISYDLSYHQQLETSKTKELLKNENDPVQEIHI</sequence>